<proteinExistence type="predicted"/>
<reference evidence="2" key="1">
    <citation type="submission" date="2015-10" db="EMBL/GenBank/DDBJ databases">
        <title>Genome of Paenibacillus bovis sp. nov.</title>
        <authorList>
            <person name="Wu Z."/>
            <person name="Gao C."/>
            <person name="Liu Z."/>
            <person name="Zheng H."/>
        </authorList>
    </citation>
    <scope>NUCLEOTIDE SEQUENCE [LARGE SCALE GENOMIC DNA]</scope>
    <source>
        <strain evidence="2">BD3526</strain>
    </source>
</reference>
<reference evidence="1 2" key="2">
    <citation type="journal article" date="2016" name="Int. J. Syst. Evol. Microbiol.">
        <title>Paenibacillus bovis sp. nov., isolated from raw yak (Bos grunniens) milk.</title>
        <authorList>
            <person name="Gao C."/>
            <person name="Han J."/>
            <person name="Liu Z."/>
            <person name="Xu X."/>
            <person name="Hang F."/>
            <person name="Wu Z."/>
        </authorList>
    </citation>
    <scope>NUCLEOTIDE SEQUENCE [LARGE SCALE GENOMIC DNA]</scope>
    <source>
        <strain evidence="1 2">BD3526</strain>
    </source>
</reference>
<dbReference type="InterPro" id="IPR011726">
    <property type="entry name" value="KdpF"/>
</dbReference>
<sequence>MTWLLWIIIAGLLVYLCYALIYPEKF</sequence>
<dbReference type="GO" id="GO:0008556">
    <property type="term" value="F:P-type potassium transmembrane transporter activity"/>
    <property type="evidence" value="ECO:0007669"/>
    <property type="project" value="InterPro"/>
</dbReference>
<organism evidence="1 2">
    <name type="scientific">Paenibacillus bovis</name>
    <dbReference type="NCBI Taxonomy" id="1616788"/>
    <lineage>
        <taxon>Bacteria</taxon>
        <taxon>Bacillati</taxon>
        <taxon>Bacillota</taxon>
        <taxon>Bacilli</taxon>
        <taxon>Bacillales</taxon>
        <taxon>Paenibacillaceae</taxon>
        <taxon>Paenibacillus</taxon>
    </lineage>
</organism>
<dbReference type="NCBIfam" id="TIGR02115">
    <property type="entry name" value="potass_kdpF"/>
    <property type="match status" value="1"/>
</dbReference>
<evidence type="ECO:0000313" key="2">
    <source>
        <dbReference type="Proteomes" id="UP000078148"/>
    </source>
</evidence>
<gene>
    <name evidence="1" type="ORF">AR543_12930</name>
</gene>
<keyword evidence="2" id="KW-1185">Reference proteome</keyword>
<dbReference type="KEGG" id="pbv:AR543_12930"/>
<dbReference type="RefSeq" id="WP_064505584.1">
    <property type="nucleotide sequence ID" value="NZ_CP013023.1"/>
</dbReference>
<evidence type="ECO:0000313" key="1">
    <source>
        <dbReference type="EMBL" id="ANF96823.1"/>
    </source>
</evidence>
<dbReference type="AlphaFoldDB" id="A0A172ZH17"/>
<name>A0A172ZH17_9BACL</name>
<dbReference type="Proteomes" id="UP000078148">
    <property type="component" value="Chromosome"/>
</dbReference>
<protein>
    <submittedName>
        <fullName evidence="1">K+-transporting ATPase subunit F</fullName>
    </submittedName>
</protein>
<dbReference type="STRING" id="1616788.AR543_12930"/>
<dbReference type="GO" id="GO:0005886">
    <property type="term" value="C:plasma membrane"/>
    <property type="evidence" value="ECO:0007669"/>
    <property type="project" value="InterPro"/>
</dbReference>
<dbReference type="Pfam" id="PF09604">
    <property type="entry name" value="Potass_KdpF"/>
    <property type="match status" value="1"/>
</dbReference>
<accession>A0A172ZH17</accession>
<dbReference type="EMBL" id="CP013023">
    <property type="protein sequence ID" value="ANF96823.1"/>
    <property type="molecule type" value="Genomic_DNA"/>
</dbReference>